<name>A0A919VBH5_9ACTN</name>
<evidence type="ECO:0000313" key="2">
    <source>
        <dbReference type="Proteomes" id="UP000606172"/>
    </source>
</evidence>
<keyword evidence="2" id="KW-1185">Reference proteome</keyword>
<gene>
    <name evidence="1" type="ORF">Ssi02_23500</name>
</gene>
<organism evidence="1 2">
    <name type="scientific">Sinosporangium siamense</name>
    <dbReference type="NCBI Taxonomy" id="1367973"/>
    <lineage>
        <taxon>Bacteria</taxon>
        <taxon>Bacillati</taxon>
        <taxon>Actinomycetota</taxon>
        <taxon>Actinomycetes</taxon>
        <taxon>Streptosporangiales</taxon>
        <taxon>Streptosporangiaceae</taxon>
        <taxon>Sinosporangium</taxon>
    </lineage>
</organism>
<dbReference type="Proteomes" id="UP000606172">
    <property type="component" value="Unassembled WGS sequence"/>
</dbReference>
<accession>A0A919VBH5</accession>
<reference evidence="1" key="1">
    <citation type="submission" date="2021-01" db="EMBL/GenBank/DDBJ databases">
        <title>Whole genome shotgun sequence of Sinosporangium siamense NBRC 109515.</title>
        <authorList>
            <person name="Komaki H."/>
            <person name="Tamura T."/>
        </authorList>
    </citation>
    <scope>NUCLEOTIDE SEQUENCE</scope>
    <source>
        <strain evidence="1">NBRC 109515</strain>
    </source>
</reference>
<dbReference type="SUPFAM" id="SSF50475">
    <property type="entry name" value="FMN-binding split barrel"/>
    <property type="match status" value="1"/>
</dbReference>
<sequence length="138" mass="14927">MNVDSAGLQVLTRTECVELLSSVPVGRIVFTDRALPAVQPVNFLVVDGHIVIRTGQGSKLAAAARDAVVAFEVDEFDAAMWTGWSVTVIGHARAVVDPQEVARLSLLPLIPWAPGERNQYVVVRIEDISGRRIRDGGL</sequence>
<dbReference type="InterPro" id="IPR024747">
    <property type="entry name" value="Pyridox_Oxase-rel"/>
</dbReference>
<evidence type="ECO:0000313" key="1">
    <source>
        <dbReference type="EMBL" id="GII92119.1"/>
    </source>
</evidence>
<comment type="caution">
    <text evidence="1">The sequence shown here is derived from an EMBL/GenBank/DDBJ whole genome shotgun (WGS) entry which is preliminary data.</text>
</comment>
<proteinExistence type="predicted"/>
<dbReference type="Pfam" id="PF12900">
    <property type="entry name" value="Pyridox_ox_2"/>
    <property type="match status" value="1"/>
</dbReference>
<dbReference type="InterPro" id="IPR012349">
    <property type="entry name" value="Split_barrel_FMN-bd"/>
</dbReference>
<dbReference type="Gene3D" id="2.30.110.10">
    <property type="entry name" value="Electron Transport, Fmn-binding Protein, Chain A"/>
    <property type="match status" value="1"/>
</dbReference>
<protein>
    <submittedName>
        <fullName evidence="1">Pyridoxamine 5'-phosphate oxidase</fullName>
    </submittedName>
</protein>
<dbReference type="RefSeq" id="WP_204024635.1">
    <property type="nucleotide sequence ID" value="NZ_BOOW01000013.1"/>
</dbReference>
<dbReference type="AlphaFoldDB" id="A0A919VBH5"/>
<dbReference type="EMBL" id="BOOW01000013">
    <property type="protein sequence ID" value="GII92119.1"/>
    <property type="molecule type" value="Genomic_DNA"/>
</dbReference>